<protein>
    <submittedName>
        <fullName evidence="3">Putative RNA methylase family UPF0020</fullName>
    </submittedName>
</protein>
<feature type="compositionally biased region" description="Low complexity" evidence="1">
    <location>
        <begin position="99"/>
        <end position="121"/>
    </location>
</feature>
<dbReference type="RefSeq" id="WP_089300677.1">
    <property type="nucleotide sequence ID" value="NZ_FZNW01000006.1"/>
</dbReference>
<dbReference type="GO" id="GO:0032259">
    <property type="term" value="P:methylation"/>
    <property type="evidence" value="ECO:0007669"/>
    <property type="project" value="UniProtKB-KW"/>
</dbReference>
<evidence type="ECO:0000256" key="1">
    <source>
        <dbReference type="SAM" id="MobiDB-lite"/>
    </source>
</evidence>
<feature type="domain" description="Ribosomal RNA large subunit methyltransferase K/L-like methyltransferase" evidence="2">
    <location>
        <begin position="171"/>
        <end position="299"/>
    </location>
</feature>
<keyword evidence="3" id="KW-0489">Methyltransferase</keyword>
<dbReference type="SUPFAM" id="SSF53335">
    <property type="entry name" value="S-adenosyl-L-methionine-dependent methyltransferases"/>
    <property type="match status" value="1"/>
</dbReference>
<dbReference type="Gene3D" id="3.40.50.150">
    <property type="entry name" value="Vaccinia Virus protein VP39"/>
    <property type="match status" value="1"/>
</dbReference>
<dbReference type="Pfam" id="PF01170">
    <property type="entry name" value="UPF0020"/>
    <property type="match status" value="1"/>
</dbReference>
<name>A0A238WEW0_9PSEU</name>
<dbReference type="InterPro" id="IPR029063">
    <property type="entry name" value="SAM-dependent_MTases_sf"/>
</dbReference>
<dbReference type="AlphaFoldDB" id="A0A238WEW0"/>
<evidence type="ECO:0000313" key="3">
    <source>
        <dbReference type="EMBL" id="SNR44891.1"/>
    </source>
</evidence>
<accession>A0A238WEW0</accession>
<proteinExistence type="predicted"/>
<evidence type="ECO:0000259" key="2">
    <source>
        <dbReference type="Pfam" id="PF01170"/>
    </source>
</evidence>
<evidence type="ECO:0000313" key="4">
    <source>
        <dbReference type="Proteomes" id="UP000198348"/>
    </source>
</evidence>
<dbReference type="EMBL" id="FZNW01000006">
    <property type="protein sequence ID" value="SNR44891.1"/>
    <property type="molecule type" value="Genomic_DNA"/>
</dbReference>
<feature type="region of interest" description="Disordered" evidence="1">
    <location>
        <begin position="87"/>
        <end position="121"/>
    </location>
</feature>
<organism evidence="3 4">
    <name type="scientific">Haloechinothrix alba</name>
    <dbReference type="NCBI Taxonomy" id="664784"/>
    <lineage>
        <taxon>Bacteria</taxon>
        <taxon>Bacillati</taxon>
        <taxon>Actinomycetota</taxon>
        <taxon>Actinomycetes</taxon>
        <taxon>Pseudonocardiales</taxon>
        <taxon>Pseudonocardiaceae</taxon>
        <taxon>Haloechinothrix</taxon>
    </lineage>
</organism>
<dbReference type="GO" id="GO:0008168">
    <property type="term" value="F:methyltransferase activity"/>
    <property type="evidence" value="ECO:0007669"/>
    <property type="project" value="UniProtKB-KW"/>
</dbReference>
<gene>
    <name evidence="3" type="ORF">SAMN06265360_10687</name>
</gene>
<keyword evidence="3" id="KW-0808">Transferase</keyword>
<dbReference type="Proteomes" id="UP000198348">
    <property type="component" value="Unassembled WGS sequence"/>
</dbReference>
<dbReference type="InterPro" id="IPR000241">
    <property type="entry name" value="RlmKL-like_Mtase"/>
</dbReference>
<keyword evidence="4" id="KW-1185">Reference proteome</keyword>
<sequence length="387" mass="42121">MTDYAILLLPAANRVYADTSPRLLRGELAVLGARGLDASIDEVAERRIAGVDYVTFRTPEPLSGSDIAMLSNLSTVYALFEVLGTGSEAGPTPEKIPETAPDTAADTAADTTGRGAGGAPLLRPVPLAPLDRFDSDLLSIQKYAGKTNELFTKLLVNMTCMALERPATMLTSTLRVLDPLCGRGTTLNQAMMYGFDAAGAEVDGKDFDAYELFIKTWLKNKRVKHAADSGQLRKDKTRLGRWLDITYAPTKEEYKAGDTRSVSFRGVDTLALDRVFPSRSFDMIVTDAPYGVQHGSRQQGTSAPSRSPRDLLAAALPTWMRLLRPGGAIGISWNTRVLPREELVGMLRSAGLTVHDGRPFDQFRHRVDQAIVRDLVVATLPSHRTTG</sequence>
<reference evidence="3 4" key="1">
    <citation type="submission" date="2017-06" db="EMBL/GenBank/DDBJ databases">
        <authorList>
            <person name="Kim H.J."/>
            <person name="Triplett B.A."/>
        </authorList>
    </citation>
    <scope>NUCLEOTIDE SEQUENCE [LARGE SCALE GENOMIC DNA]</scope>
    <source>
        <strain evidence="3 4">DSM 45207</strain>
    </source>
</reference>